<protein>
    <submittedName>
        <fullName evidence="2">NAD-dependent epimerase/dehydratase family protein</fullName>
    </submittedName>
</protein>
<dbReference type="EMBL" id="JBDIME010000055">
    <property type="protein sequence ID" value="MEN2793596.1"/>
    <property type="molecule type" value="Genomic_DNA"/>
</dbReference>
<sequence length="119" mass="12951">MAKLAGKSGMEIWGTGTPMREFLHVDDLAHVCVFLMKTYSGDGHVNVGSGDEVSIADLARFMLAVVGLGGAAGVRHEQARWDTAHIDGQQPAVLDRWKPTVGLPEGIRQAYAWYLDDKN</sequence>
<proteinExistence type="predicted"/>
<dbReference type="InterPro" id="IPR036291">
    <property type="entry name" value="NAD(P)-bd_dom_sf"/>
</dbReference>
<dbReference type="Proteomes" id="UP001419910">
    <property type="component" value="Unassembled WGS sequence"/>
</dbReference>
<dbReference type="RefSeq" id="WP_343891438.1">
    <property type="nucleotide sequence ID" value="NZ_BAAAEH010000042.1"/>
</dbReference>
<keyword evidence="3" id="KW-1185">Reference proteome</keyword>
<evidence type="ECO:0000313" key="2">
    <source>
        <dbReference type="EMBL" id="MEN2793596.1"/>
    </source>
</evidence>
<dbReference type="PANTHER" id="PTHR43238:SF1">
    <property type="entry name" value="GDP-L-FUCOSE SYNTHASE"/>
    <property type="match status" value="1"/>
</dbReference>
<dbReference type="SUPFAM" id="SSF51735">
    <property type="entry name" value="NAD(P)-binding Rossmann-fold domains"/>
    <property type="match status" value="1"/>
</dbReference>
<dbReference type="InterPro" id="IPR001509">
    <property type="entry name" value="Epimerase_deHydtase"/>
</dbReference>
<accession>A0ABU9YCS2</accession>
<organism evidence="2 3">
    <name type="scientific">Sphingomonas oligophenolica</name>
    <dbReference type="NCBI Taxonomy" id="301154"/>
    <lineage>
        <taxon>Bacteria</taxon>
        <taxon>Pseudomonadati</taxon>
        <taxon>Pseudomonadota</taxon>
        <taxon>Alphaproteobacteria</taxon>
        <taxon>Sphingomonadales</taxon>
        <taxon>Sphingomonadaceae</taxon>
        <taxon>Sphingomonas</taxon>
    </lineage>
</organism>
<dbReference type="Pfam" id="PF01370">
    <property type="entry name" value="Epimerase"/>
    <property type="match status" value="1"/>
</dbReference>
<reference evidence="2 3" key="1">
    <citation type="submission" date="2024-05" db="EMBL/GenBank/DDBJ databases">
        <authorList>
            <person name="Liu Q."/>
            <person name="Xin Y.-H."/>
        </authorList>
    </citation>
    <scope>NUCLEOTIDE SEQUENCE [LARGE SCALE GENOMIC DNA]</scope>
    <source>
        <strain evidence="2 3">CGMCC 1.10181</strain>
    </source>
</reference>
<name>A0ABU9YCS2_9SPHN</name>
<gene>
    <name evidence="2" type="ORF">ABC974_28530</name>
</gene>
<feature type="domain" description="NAD-dependent epimerase/dehydratase" evidence="1">
    <location>
        <begin position="6"/>
        <end position="48"/>
    </location>
</feature>
<comment type="caution">
    <text evidence="2">The sequence shown here is derived from an EMBL/GenBank/DDBJ whole genome shotgun (WGS) entry which is preliminary data.</text>
</comment>
<evidence type="ECO:0000313" key="3">
    <source>
        <dbReference type="Proteomes" id="UP001419910"/>
    </source>
</evidence>
<dbReference type="PANTHER" id="PTHR43238">
    <property type="entry name" value="GDP-L-FUCOSE SYNTHASE"/>
    <property type="match status" value="1"/>
</dbReference>
<evidence type="ECO:0000259" key="1">
    <source>
        <dbReference type="Pfam" id="PF01370"/>
    </source>
</evidence>
<dbReference type="Gene3D" id="3.90.25.10">
    <property type="entry name" value="UDP-galactose 4-epimerase, domain 1"/>
    <property type="match status" value="1"/>
</dbReference>
<dbReference type="Gene3D" id="3.40.50.720">
    <property type="entry name" value="NAD(P)-binding Rossmann-like Domain"/>
    <property type="match status" value="1"/>
</dbReference>